<feature type="domain" description="Gram-positive pilin backbone subunit 2 Cna-B-like" evidence="3">
    <location>
        <begin position="199"/>
        <end position="308"/>
    </location>
</feature>
<dbReference type="InterPro" id="IPR026466">
    <property type="entry name" value="Fim_isopep_form_D2_dom"/>
</dbReference>
<reference evidence="5 6" key="1">
    <citation type="submission" date="2018-11" db="EMBL/GenBank/DDBJ databases">
        <title>Genome sequencing and assembly of Anaerosphaera sp. nov., GS7-6-2.</title>
        <authorList>
            <person name="Rettenmaier R."/>
            <person name="Liebl W."/>
            <person name="Zverlov V."/>
        </authorList>
    </citation>
    <scope>NUCLEOTIDE SEQUENCE [LARGE SCALE GENOMIC DNA]</scope>
    <source>
        <strain evidence="5 6">GS7-6-2</strain>
    </source>
</reference>
<dbReference type="InterPro" id="IPR013783">
    <property type="entry name" value="Ig-like_fold"/>
</dbReference>
<dbReference type="Pfam" id="PF16569">
    <property type="entry name" value="GramPos_pilinBB"/>
    <property type="match status" value="1"/>
</dbReference>
<dbReference type="EMBL" id="RLIH01000001">
    <property type="protein sequence ID" value="RVU55786.1"/>
    <property type="molecule type" value="Genomic_DNA"/>
</dbReference>
<dbReference type="InterPro" id="IPR048052">
    <property type="entry name" value="FM1-like"/>
</dbReference>
<dbReference type="Proteomes" id="UP000288812">
    <property type="component" value="Unassembled WGS sequence"/>
</dbReference>
<name>A0A437S9H0_9FIRM</name>
<keyword evidence="2" id="KW-0732">Signal</keyword>
<dbReference type="Gene3D" id="2.60.40.10">
    <property type="entry name" value="Immunoglobulins"/>
    <property type="match status" value="1"/>
</dbReference>
<feature type="transmembrane region" description="Helical" evidence="1">
    <location>
        <begin position="441"/>
        <end position="464"/>
    </location>
</feature>
<proteinExistence type="predicted"/>
<evidence type="ECO:0000256" key="1">
    <source>
        <dbReference type="SAM" id="Phobius"/>
    </source>
</evidence>
<accession>A0A437S9H0</accession>
<dbReference type="InterPro" id="IPR032334">
    <property type="entry name" value="GramPos_pilinBB"/>
</dbReference>
<dbReference type="Gene3D" id="2.60.40.740">
    <property type="match status" value="1"/>
</dbReference>
<dbReference type="InterPro" id="IPR041033">
    <property type="entry name" value="SpaA_PFL_dom_1"/>
</dbReference>
<gene>
    <name evidence="5" type="ORF">EF514_00815</name>
</gene>
<feature type="domain" description="SpaA-like prealbumin fold" evidence="4">
    <location>
        <begin position="326"/>
        <end position="423"/>
    </location>
</feature>
<keyword evidence="1" id="KW-0812">Transmembrane</keyword>
<dbReference type="SUPFAM" id="SSF49478">
    <property type="entry name" value="Cna protein B-type domain"/>
    <property type="match status" value="1"/>
</dbReference>
<dbReference type="NCBIfam" id="TIGR04226">
    <property type="entry name" value="RrgB_K2N_iso_D2"/>
    <property type="match status" value="1"/>
</dbReference>
<dbReference type="Pfam" id="PF17802">
    <property type="entry name" value="SpaA"/>
    <property type="match status" value="1"/>
</dbReference>
<evidence type="ECO:0000313" key="5">
    <source>
        <dbReference type="EMBL" id="RVU55786.1"/>
    </source>
</evidence>
<dbReference type="AlphaFoldDB" id="A0A437S9H0"/>
<evidence type="ECO:0000313" key="6">
    <source>
        <dbReference type="Proteomes" id="UP000288812"/>
    </source>
</evidence>
<dbReference type="OrthoDB" id="3265073at2"/>
<evidence type="ECO:0000259" key="3">
    <source>
        <dbReference type="Pfam" id="PF16569"/>
    </source>
</evidence>
<dbReference type="RefSeq" id="WP_127722838.1">
    <property type="nucleotide sequence ID" value="NZ_RLIH01000001.1"/>
</dbReference>
<keyword evidence="1" id="KW-0472">Membrane</keyword>
<evidence type="ECO:0000256" key="2">
    <source>
        <dbReference type="SAM" id="SignalP"/>
    </source>
</evidence>
<feature type="chain" id="PRO_5018972897" evidence="2">
    <location>
        <begin position="31"/>
        <end position="473"/>
    </location>
</feature>
<protein>
    <submittedName>
        <fullName evidence="5">Isopeptide-forming domain-containing fimbrial protein</fullName>
    </submittedName>
</protein>
<organism evidence="5 6">
    <name type="scientific">Anaerosphaera multitolerans</name>
    <dbReference type="NCBI Taxonomy" id="2487351"/>
    <lineage>
        <taxon>Bacteria</taxon>
        <taxon>Bacillati</taxon>
        <taxon>Bacillota</taxon>
        <taxon>Tissierellia</taxon>
        <taxon>Tissierellales</taxon>
        <taxon>Peptoniphilaceae</taxon>
        <taxon>Anaerosphaera</taxon>
    </lineage>
</organism>
<evidence type="ECO:0000259" key="4">
    <source>
        <dbReference type="Pfam" id="PF17802"/>
    </source>
</evidence>
<sequence length="473" mass="51482">MTKKFKSLLGIMMALVMILSAGFGSSKVLAAGGNGEIKVTGTTQDKSYSAYKIFDLTQSGENVSYTIAKEWEDFFTNGAGKDYIIGENTGGKLNPIVVGSETKYINITDENIAEFAKVANAEIKNQTPTKTEKANGTELTFTGLELGYYMIHPEGAASGTDNPNSVISLTTTKPKAEAKVKATYPTVEKTVEEKSYDYGKEIEYTLKGTVPDTKGYKKYVYTMTDTLSEGLTLDTESVKVTVGGEELNENVKLTKEANKLVAEFDMLKLQEKVGKEVKITYKASLNENAVIGSEGNANNVELEYSNNPHDDTTEKTKDSKKVYTGAIKVIKHEEGHEEKLLAGAKFKLKNSEGKFYKLDNNKVTWVTEDQADEKTTGDDGVVEFKGLENGTYYLVETEAPAGFNKLTSPVEVTVDYNNQSTTKYQEAKVANNSGVELPGTGGMGTTLFTILGGGVILIALFSLAKGKVKKERN</sequence>
<keyword evidence="6" id="KW-1185">Reference proteome</keyword>
<feature type="signal peptide" evidence="2">
    <location>
        <begin position="1"/>
        <end position="30"/>
    </location>
</feature>
<keyword evidence="1" id="KW-1133">Transmembrane helix</keyword>
<comment type="caution">
    <text evidence="5">The sequence shown here is derived from an EMBL/GenBank/DDBJ whole genome shotgun (WGS) entry which is preliminary data.</text>
</comment>
<dbReference type="NCBIfam" id="NF033902">
    <property type="entry name" value="iso_D2_wall_anc"/>
    <property type="match status" value="1"/>
</dbReference>